<evidence type="ECO:0000256" key="1">
    <source>
        <dbReference type="SAM" id="SignalP"/>
    </source>
</evidence>
<dbReference type="Proteomes" id="UP000006365">
    <property type="component" value="Chromosome"/>
</dbReference>
<organism evidence="2 3">
    <name type="scientific">Desulfobulbus propionicus (strain ATCC 33891 / DSM 2032 / VKM B-1956 / 1pr3)</name>
    <dbReference type="NCBI Taxonomy" id="577650"/>
    <lineage>
        <taxon>Bacteria</taxon>
        <taxon>Pseudomonadati</taxon>
        <taxon>Thermodesulfobacteriota</taxon>
        <taxon>Desulfobulbia</taxon>
        <taxon>Desulfobulbales</taxon>
        <taxon>Desulfobulbaceae</taxon>
        <taxon>Desulfobulbus</taxon>
    </lineage>
</organism>
<dbReference type="AlphaFoldDB" id="A0A7U3YLQ2"/>
<feature type="chain" id="PRO_5031288401" evidence="1">
    <location>
        <begin position="41"/>
        <end position="630"/>
    </location>
</feature>
<evidence type="ECO:0000313" key="2">
    <source>
        <dbReference type="EMBL" id="ADW17695.1"/>
    </source>
</evidence>
<protein>
    <submittedName>
        <fullName evidence="2">Uncharacterized protein</fullName>
    </submittedName>
</protein>
<dbReference type="EMBL" id="CP002364">
    <property type="protein sequence ID" value="ADW17695.1"/>
    <property type="molecule type" value="Genomic_DNA"/>
</dbReference>
<gene>
    <name evidence="2" type="ordered locus">Despr_1541</name>
</gene>
<accession>A0A7U3YLQ2</accession>
<proteinExistence type="predicted"/>
<sequence>MKDRMTPCHEERLRRTAGLRAACILLVLAPLLFSALPAAAQPPDLQAAYRFLLSERDAGGILYTATSGKLAGRQLPLSYHDSAAYWGEHVCAMADCTVVDVYNPHTYTLLPEPSSAGDLQTERINTHNGASIYDAATWQIAVMLGRTVNRLDLAPGQDPYGLVSNQNLLLTEAHSGDSPYPVFGASRAVTVGPVFVYNGQRITEPARAFSFRMLPRTWLSRDPLAASLYARLIKTAGLPAPNPEYQAGTVNWTDWKPITGENAWAFLLGPLQAADLHYRVERKAAFVPLHDPALSNALALLPTFAALQSSLGAVYHAPAGTVANQGGQLIDPHFVAVENNISLYAGLRLLRATLETTLRQDNTLSPADRERIDIALRLSGAMIDGGEIGGGGVSRTTLGLLHFFRHHAWQDGAFVQGGYADDPATKERWRPAREAEAVDVTTWGIAALGAERIDGWFGFGSAYRAWQQVKGWGGYGEGTTLWGVGFSDRDGNGLDAAGRFRQGVLSVEWTAGAITMVRSLIDHYRTLSPASPGTQQARAFLDTLHADEQSMLAAMERLRVDTYADTPFPGQPQRYRSLFPLATRPYLYASRRHSIPFGWYANPIPSTCATAWMVMVANHYNPFVPGGGPR</sequence>
<evidence type="ECO:0000313" key="3">
    <source>
        <dbReference type="Proteomes" id="UP000006365"/>
    </source>
</evidence>
<reference evidence="2 3" key="1">
    <citation type="journal article" date="2011" name="Stand. Genomic Sci.">
        <title>Complete genome sequence of Desulfobulbus propionicus type strain (1pr3).</title>
        <authorList>
            <person name="Pagani I."/>
            <person name="Lapidus A."/>
            <person name="Nolan M."/>
            <person name="Lucas S."/>
            <person name="Hammon N."/>
            <person name="Deshpande S."/>
            <person name="Cheng J.F."/>
            <person name="Chertkov O."/>
            <person name="Davenport K."/>
            <person name="Tapia R."/>
            <person name="Han C."/>
            <person name="Goodwin L."/>
            <person name="Pitluck S."/>
            <person name="Liolios K."/>
            <person name="Mavromatis K."/>
            <person name="Ivanova N."/>
            <person name="Mikhailova N."/>
            <person name="Pati A."/>
            <person name="Chen A."/>
            <person name="Palaniappan K."/>
            <person name="Land M."/>
            <person name="Hauser L."/>
            <person name="Chang Y.J."/>
            <person name="Jeffries C.D."/>
            <person name="Detter J.C."/>
            <person name="Brambilla E."/>
            <person name="Kannan K.P."/>
            <person name="Djao O.D."/>
            <person name="Rohde M."/>
            <person name="Pukall R."/>
            <person name="Spring S."/>
            <person name="Goker M."/>
            <person name="Sikorski J."/>
            <person name="Woyke T."/>
            <person name="Bristow J."/>
            <person name="Eisen J.A."/>
            <person name="Markowitz V."/>
            <person name="Hugenholtz P."/>
            <person name="Kyrpides N.C."/>
            <person name="Klenk H.P."/>
        </authorList>
    </citation>
    <scope>NUCLEOTIDE SEQUENCE [LARGE SCALE GENOMIC DNA]</scope>
    <source>
        <strain evidence="3">ATCC 33891 / DSM 2032 / 1pr3</strain>
    </source>
</reference>
<feature type="signal peptide" evidence="1">
    <location>
        <begin position="1"/>
        <end position="40"/>
    </location>
</feature>
<name>A0A7U3YLQ2_DESPD</name>
<keyword evidence="1" id="KW-0732">Signal</keyword>
<dbReference type="RefSeq" id="WP_015724236.1">
    <property type="nucleotide sequence ID" value="NC_014972.1"/>
</dbReference>
<dbReference type="KEGG" id="dpr:Despr_1541"/>
<keyword evidence="3" id="KW-1185">Reference proteome</keyword>